<dbReference type="SMART" id="SM00327">
    <property type="entry name" value="VWA"/>
    <property type="match status" value="1"/>
</dbReference>
<dbReference type="EMBL" id="JAGMVJ010000009">
    <property type="protein sequence ID" value="KAH7087744.1"/>
    <property type="molecule type" value="Genomic_DNA"/>
</dbReference>
<feature type="domain" description="VWFA" evidence="1">
    <location>
        <begin position="311"/>
        <end position="438"/>
    </location>
</feature>
<evidence type="ECO:0000259" key="1">
    <source>
        <dbReference type="PROSITE" id="PS50234"/>
    </source>
</evidence>
<dbReference type="CDD" id="cd00198">
    <property type="entry name" value="vWFA"/>
    <property type="match status" value="1"/>
</dbReference>
<dbReference type="InterPro" id="IPR036465">
    <property type="entry name" value="vWFA_dom_sf"/>
</dbReference>
<comment type="caution">
    <text evidence="2">The sequence shown here is derived from an EMBL/GenBank/DDBJ whole genome shotgun (WGS) entry which is preliminary data.</text>
</comment>
<dbReference type="PROSITE" id="PS50234">
    <property type="entry name" value="VWFA"/>
    <property type="match status" value="1"/>
</dbReference>
<dbReference type="GO" id="GO:0006508">
    <property type="term" value="P:proteolysis"/>
    <property type="evidence" value="ECO:0007669"/>
    <property type="project" value="InterPro"/>
</dbReference>
<evidence type="ECO:0000313" key="2">
    <source>
        <dbReference type="EMBL" id="KAH7087744.1"/>
    </source>
</evidence>
<dbReference type="Gene3D" id="3.40.50.410">
    <property type="entry name" value="von Willebrand factor, type A domain"/>
    <property type="match status" value="1"/>
</dbReference>
<accession>A0A8K0R989</accession>
<keyword evidence="3" id="KW-1185">Reference proteome</keyword>
<dbReference type="PANTHER" id="PTHR14218:SF15">
    <property type="entry name" value="TRIPEPTIDYL-PEPTIDASE 1"/>
    <property type="match status" value="1"/>
</dbReference>
<dbReference type="Proteomes" id="UP000813461">
    <property type="component" value="Unassembled WGS sequence"/>
</dbReference>
<dbReference type="InterPro" id="IPR050819">
    <property type="entry name" value="Tripeptidyl-peptidase_I"/>
</dbReference>
<dbReference type="SUPFAM" id="SSF53300">
    <property type="entry name" value="vWA-like"/>
    <property type="match status" value="1"/>
</dbReference>
<dbReference type="AlphaFoldDB" id="A0A8K0R989"/>
<organism evidence="2 3">
    <name type="scientific">Paraphoma chrysanthemicola</name>
    <dbReference type="NCBI Taxonomy" id="798071"/>
    <lineage>
        <taxon>Eukaryota</taxon>
        <taxon>Fungi</taxon>
        <taxon>Dikarya</taxon>
        <taxon>Ascomycota</taxon>
        <taxon>Pezizomycotina</taxon>
        <taxon>Dothideomycetes</taxon>
        <taxon>Pleosporomycetidae</taxon>
        <taxon>Pleosporales</taxon>
        <taxon>Pleosporineae</taxon>
        <taxon>Phaeosphaeriaceae</taxon>
        <taxon>Paraphoma</taxon>
    </lineage>
</organism>
<name>A0A8K0R989_9PLEO</name>
<dbReference type="GO" id="GO:0008240">
    <property type="term" value="F:tripeptidyl-peptidase activity"/>
    <property type="evidence" value="ECO:0007669"/>
    <property type="project" value="TreeGrafter"/>
</dbReference>
<proteinExistence type="predicted"/>
<protein>
    <recommendedName>
        <fullName evidence="1">VWFA domain-containing protein</fullName>
    </recommendedName>
</protein>
<reference evidence="2" key="1">
    <citation type="journal article" date="2021" name="Nat. Commun.">
        <title>Genetic determinants of endophytism in the Arabidopsis root mycobiome.</title>
        <authorList>
            <person name="Mesny F."/>
            <person name="Miyauchi S."/>
            <person name="Thiergart T."/>
            <person name="Pickel B."/>
            <person name="Atanasova L."/>
            <person name="Karlsson M."/>
            <person name="Huettel B."/>
            <person name="Barry K.W."/>
            <person name="Haridas S."/>
            <person name="Chen C."/>
            <person name="Bauer D."/>
            <person name="Andreopoulos W."/>
            <person name="Pangilinan J."/>
            <person name="LaButti K."/>
            <person name="Riley R."/>
            <person name="Lipzen A."/>
            <person name="Clum A."/>
            <person name="Drula E."/>
            <person name="Henrissat B."/>
            <person name="Kohler A."/>
            <person name="Grigoriev I.V."/>
            <person name="Martin F.M."/>
            <person name="Hacquard S."/>
        </authorList>
    </citation>
    <scope>NUCLEOTIDE SEQUENCE</scope>
    <source>
        <strain evidence="2">MPI-SDFR-AT-0120</strain>
    </source>
</reference>
<sequence>MITRLALGCQDGVLSDGACFETLSLNNLAGFQTYNGAVGSPDDLVPNGPEGPAAHCDDADFLDIPFYPQPRWEATAKLQTCVDHLRMRFGQGIRGSDRMLDGNKIIPGEVDIVTLGPCRFFHRGTTHNTLGRAKCIALEGLGRALHGTEDFYSHSNWADRANSSRPTSLFNPPGLDRRDLAKFLDLRASNNISEMVPKHLTTGCFSLSELVPGSGPTGSFDCRDRIIHENMNKDHGEITQDGTIIPDPQDVPREGVTGNFARAVLSAIADARERWRNFQHELKSQYGAEKANLIICALTRDYPTKDCRNRKISIVIDSSGSNTWTDPNNLRIQAARDFNSKLVTAAQAGPDGFPDKVAVIDFDTTAKLLYPMGDPSGATGVFGAIDSNGGTNIGSGIALGIDEILKEGAGQFSKRSGIVVLTDGEDGSPANQVLQLARAKLQGNPSQLWHFDSVYNNFIDLVIARGATHVDSPIGITTLTSGVKITENITPEKKRHDFIYTASPGERLNFTLTVIRGTSGITGVLRNVRENVDIATMNATVGIPSTSAFDAVSSTELELIVSAPGNTTSEVIFSVGMGTNLADKNETTTSTPLPTPTGSNYTAAWNATATKTSWLNGTYPTNSLPKSEYLSGPYTVVTTVYCSTLPNKEETTVYDGPDTRTLMAYPISRITSVITTTIPQYVHTTCSTCTYGDGSYPAYPVSSAGYGRPTPPKQYEGASYNGYPGAIPPAQVQSSGVYTNKWNQTSGGGSSNIFQAPPWQYSAVKRYITQESENLKNLTGKFSPKRRATPDLSANAANFATVRNGTLRTIHGTSASAPLIASMITLINGNRLSIDIVTGSNSGCGSQAFRAAAGWDPVTGLGLWVHLTTREWKKSS</sequence>
<dbReference type="OrthoDB" id="301415at2759"/>
<dbReference type="Gene3D" id="3.40.50.200">
    <property type="entry name" value="Peptidase S8/S53 domain"/>
    <property type="match status" value="1"/>
</dbReference>
<dbReference type="InterPro" id="IPR036852">
    <property type="entry name" value="Peptidase_S8/S53_dom_sf"/>
</dbReference>
<dbReference type="PANTHER" id="PTHR14218">
    <property type="entry name" value="PROTEASE S8 TRIPEPTIDYL PEPTIDASE I CLN2"/>
    <property type="match status" value="1"/>
</dbReference>
<evidence type="ECO:0000313" key="3">
    <source>
        <dbReference type="Proteomes" id="UP000813461"/>
    </source>
</evidence>
<dbReference type="GO" id="GO:0004252">
    <property type="term" value="F:serine-type endopeptidase activity"/>
    <property type="evidence" value="ECO:0007669"/>
    <property type="project" value="InterPro"/>
</dbReference>
<dbReference type="Pfam" id="PF13519">
    <property type="entry name" value="VWA_2"/>
    <property type="match status" value="1"/>
</dbReference>
<gene>
    <name evidence="2" type="ORF">FB567DRAFT_621777</name>
</gene>
<dbReference type="SUPFAM" id="SSF52743">
    <property type="entry name" value="Subtilisin-like"/>
    <property type="match status" value="1"/>
</dbReference>
<dbReference type="InterPro" id="IPR002035">
    <property type="entry name" value="VWF_A"/>
</dbReference>